<dbReference type="GO" id="GO:0046872">
    <property type="term" value="F:metal ion binding"/>
    <property type="evidence" value="ECO:0007669"/>
    <property type="project" value="UniProtKB-UniRule"/>
</dbReference>
<dbReference type="SFLD" id="SFLDG01065">
    <property type="entry name" value="anaerobic_coproporphyrinogen-I"/>
    <property type="match status" value="1"/>
</dbReference>
<dbReference type="Proteomes" id="UP000295184">
    <property type="component" value="Unassembled WGS sequence"/>
</dbReference>
<dbReference type="PROSITE" id="PS51918">
    <property type="entry name" value="RADICAL_SAM"/>
    <property type="match status" value="1"/>
</dbReference>
<keyword evidence="3" id="KW-0143">Chaperone</keyword>
<keyword evidence="3" id="KW-0408">Iron</keyword>
<name>A0A4R1QTK3_9FIRM</name>
<dbReference type="EMBL" id="SLUM01000015">
    <property type="protein sequence ID" value="TCL55815.1"/>
    <property type="molecule type" value="Genomic_DNA"/>
</dbReference>
<gene>
    <name evidence="5" type="ORF">EDD77_11576</name>
</gene>
<dbReference type="PANTHER" id="PTHR13932">
    <property type="entry name" value="COPROPORPHYRINIGEN III OXIDASE"/>
    <property type="match status" value="1"/>
</dbReference>
<dbReference type="GO" id="GO:0004109">
    <property type="term" value="F:coproporphyrinogen oxidase activity"/>
    <property type="evidence" value="ECO:0007669"/>
    <property type="project" value="InterPro"/>
</dbReference>
<protein>
    <recommendedName>
        <fullName evidence="2 3">Heme chaperone HemW</fullName>
    </recommendedName>
</protein>
<dbReference type="GO" id="GO:0005737">
    <property type="term" value="C:cytoplasm"/>
    <property type="evidence" value="ECO:0007669"/>
    <property type="project" value="UniProtKB-SubCell"/>
</dbReference>
<dbReference type="SFLD" id="SFLDF00288">
    <property type="entry name" value="HemN-like__clustered_with_nucl"/>
    <property type="match status" value="1"/>
</dbReference>
<feature type="domain" description="Radical SAM core" evidence="4">
    <location>
        <begin position="1"/>
        <end position="227"/>
    </location>
</feature>
<keyword evidence="3" id="KW-0411">Iron-sulfur</keyword>
<comment type="subcellular location">
    <subcellularLocation>
        <location evidence="3">Cytoplasm</location>
    </subcellularLocation>
</comment>
<dbReference type="SMART" id="SM00729">
    <property type="entry name" value="Elp3"/>
    <property type="match status" value="1"/>
</dbReference>
<evidence type="ECO:0000259" key="4">
    <source>
        <dbReference type="PROSITE" id="PS51918"/>
    </source>
</evidence>
<dbReference type="GO" id="GO:0006779">
    <property type="term" value="P:porphyrin-containing compound biosynthetic process"/>
    <property type="evidence" value="ECO:0007669"/>
    <property type="project" value="InterPro"/>
</dbReference>
<dbReference type="NCBIfam" id="TIGR00539">
    <property type="entry name" value="hemN_rel"/>
    <property type="match status" value="1"/>
</dbReference>
<dbReference type="InterPro" id="IPR004559">
    <property type="entry name" value="HemW-like"/>
</dbReference>
<dbReference type="InterPro" id="IPR058240">
    <property type="entry name" value="rSAM_sf"/>
</dbReference>
<accession>A0A4R1QTK3</accession>
<proteinExistence type="inferred from homology"/>
<dbReference type="SFLD" id="SFLDS00029">
    <property type="entry name" value="Radical_SAM"/>
    <property type="match status" value="1"/>
</dbReference>
<dbReference type="Gene3D" id="3.80.30.20">
    <property type="entry name" value="tm_1862 like domain"/>
    <property type="match status" value="1"/>
</dbReference>
<keyword evidence="3" id="KW-0479">Metal-binding</keyword>
<dbReference type="InterPro" id="IPR010723">
    <property type="entry name" value="HemN_C"/>
</dbReference>
<dbReference type="STRING" id="1650663.GCA_001486665_02327"/>
<dbReference type="SUPFAM" id="SSF102114">
    <property type="entry name" value="Radical SAM enzymes"/>
    <property type="match status" value="1"/>
</dbReference>
<dbReference type="AlphaFoldDB" id="A0A4R1QTK3"/>
<sequence>MAFGLYLHIPYCLAKCRYCDFYSKGGSRGVPQEYVDALVRRMDEFRRKGLLARHPDTVYFGGGTPSLLTPEQAARLIAAASPASGAEVTLEANPETVNEEILTGFLQAGVNRLSLGVQTAFDESLARLGRPHTAAQSREAFRAARQAGFANISGDIMMALPRYTREELDATLELIASGGATHISAYLLKIEPGTAFGKNPPADLPDEDAAADFYLYGVQQLEQAGFAQYEISNFARPGFKGRHNLLYWNCQDYLGLGPAAHSCVNNRRFYWPGDTHAFLDPACQPVQDGGCGAEDYILLQLRLTSGLDLNALKSKYNVEFSQKQLRFVEKCVGAGYARFQNGVLSLTPAGLIIQNSILCELLD</sequence>
<dbReference type="RefSeq" id="WP_058965356.1">
    <property type="nucleotide sequence ID" value="NZ_CABKVM010000018.1"/>
</dbReference>
<comment type="function">
    <text evidence="3">Probably acts as a heme chaperone, transferring heme to an unknown acceptor. Binds one molecule of heme per monomer, possibly covalently. Binds 1 [4Fe-4S] cluster. The cluster is coordinated with 3 cysteines and an exchangeable S-adenosyl-L-methionine.</text>
</comment>
<keyword evidence="3" id="KW-0004">4Fe-4S</keyword>
<dbReference type="InterPro" id="IPR023404">
    <property type="entry name" value="rSAM_horseshoe"/>
</dbReference>
<dbReference type="InterPro" id="IPR006638">
    <property type="entry name" value="Elp3/MiaA/NifB-like_rSAM"/>
</dbReference>
<evidence type="ECO:0000256" key="1">
    <source>
        <dbReference type="ARBA" id="ARBA00006100"/>
    </source>
</evidence>
<dbReference type="Pfam" id="PF06969">
    <property type="entry name" value="HemN_C"/>
    <property type="match status" value="1"/>
</dbReference>
<comment type="caution">
    <text evidence="5">The sequence shown here is derived from an EMBL/GenBank/DDBJ whole genome shotgun (WGS) entry which is preliminary data.</text>
</comment>
<dbReference type="SFLD" id="SFLDG01082">
    <property type="entry name" value="B12-binding_domain_containing"/>
    <property type="match status" value="1"/>
</dbReference>
<dbReference type="InterPro" id="IPR007197">
    <property type="entry name" value="rSAM"/>
</dbReference>
<organism evidence="5 6">
    <name type="scientific">Allofournierella massiliensis</name>
    <dbReference type="NCBI Taxonomy" id="1650663"/>
    <lineage>
        <taxon>Bacteria</taxon>
        <taxon>Bacillati</taxon>
        <taxon>Bacillota</taxon>
        <taxon>Clostridia</taxon>
        <taxon>Eubacteriales</taxon>
        <taxon>Oscillospiraceae</taxon>
        <taxon>Allofournierella</taxon>
    </lineage>
</organism>
<evidence type="ECO:0000313" key="5">
    <source>
        <dbReference type="EMBL" id="TCL55815.1"/>
    </source>
</evidence>
<dbReference type="InterPro" id="IPR034505">
    <property type="entry name" value="Coproporphyrinogen-III_oxidase"/>
</dbReference>
<reference evidence="5 6" key="1">
    <citation type="submission" date="2019-03" db="EMBL/GenBank/DDBJ databases">
        <title>Genomic Encyclopedia of Type Strains, Phase IV (KMG-IV): sequencing the most valuable type-strain genomes for metagenomic binning, comparative biology and taxonomic classification.</title>
        <authorList>
            <person name="Goeker M."/>
        </authorList>
    </citation>
    <scope>NUCLEOTIDE SEQUENCE [LARGE SCALE GENOMIC DNA]</scope>
    <source>
        <strain evidence="5 6">DSM 100451</strain>
    </source>
</reference>
<keyword evidence="3" id="KW-0349">Heme</keyword>
<dbReference type="SFLD" id="SFLDF00562">
    <property type="entry name" value="HemN-like__clustered_with_heat"/>
    <property type="match status" value="1"/>
</dbReference>
<dbReference type="OrthoDB" id="9808022at2"/>
<evidence type="ECO:0000256" key="2">
    <source>
        <dbReference type="ARBA" id="ARBA00017228"/>
    </source>
</evidence>
<dbReference type="CDD" id="cd01335">
    <property type="entry name" value="Radical_SAM"/>
    <property type="match status" value="1"/>
</dbReference>
<dbReference type="Pfam" id="PF04055">
    <property type="entry name" value="Radical_SAM"/>
    <property type="match status" value="1"/>
</dbReference>
<evidence type="ECO:0000256" key="3">
    <source>
        <dbReference type="RuleBase" id="RU364116"/>
    </source>
</evidence>
<keyword evidence="3" id="KW-0963">Cytoplasm</keyword>
<comment type="similarity">
    <text evidence="1">Belongs to the anaerobic coproporphyrinogen-III oxidase family. HemW subfamily.</text>
</comment>
<evidence type="ECO:0000313" key="6">
    <source>
        <dbReference type="Proteomes" id="UP000295184"/>
    </source>
</evidence>
<dbReference type="PANTHER" id="PTHR13932:SF5">
    <property type="entry name" value="RADICAL S-ADENOSYL METHIONINE DOMAIN-CONTAINING PROTEIN 1, MITOCHONDRIAL"/>
    <property type="match status" value="1"/>
</dbReference>
<keyword evidence="3" id="KW-0949">S-adenosyl-L-methionine</keyword>
<dbReference type="GO" id="GO:0051539">
    <property type="term" value="F:4 iron, 4 sulfur cluster binding"/>
    <property type="evidence" value="ECO:0007669"/>
    <property type="project" value="UniProtKB-UniRule"/>
</dbReference>